<organism evidence="1">
    <name type="scientific">Nothobranchius furzeri</name>
    <name type="common">Turquoise killifish</name>
    <dbReference type="NCBI Taxonomy" id="105023"/>
    <lineage>
        <taxon>Eukaryota</taxon>
        <taxon>Metazoa</taxon>
        <taxon>Chordata</taxon>
        <taxon>Craniata</taxon>
        <taxon>Vertebrata</taxon>
        <taxon>Euteleostomi</taxon>
        <taxon>Actinopterygii</taxon>
        <taxon>Neopterygii</taxon>
        <taxon>Teleostei</taxon>
        <taxon>Neoteleostei</taxon>
        <taxon>Acanthomorphata</taxon>
        <taxon>Ovalentaria</taxon>
        <taxon>Atherinomorphae</taxon>
        <taxon>Cyprinodontiformes</taxon>
        <taxon>Nothobranchiidae</taxon>
        <taxon>Nothobranchius</taxon>
    </lineage>
</organism>
<dbReference type="EMBL" id="HADY01012278">
    <property type="protein sequence ID" value="SBP50763.1"/>
    <property type="molecule type" value="Transcribed_RNA"/>
</dbReference>
<accession>A0A1A8A7V9</accession>
<dbReference type="AlphaFoldDB" id="A0A1A8A7V9"/>
<reference evidence="1" key="1">
    <citation type="submission" date="2016-05" db="EMBL/GenBank/DDBJ databases">
        <authorList>
            <person name="Lavstsen T."/>
            <person name="Jespersen J.S."/>
        </authorList>
    </citation>
    <scope>NUCLEOTIDE SEQUENCE</scope>
    <source>
        <tissue evidence="1">Brain</tissue>
    </source>
</reference>
<protein>
    <submittedName>
        <fullName evidence="1">Uncharacterized protein</fullName>
    </submittedName>
</protein>
<proteinExistence type="predicted"/>
<feature type="non-terminal residue" evidence="1">
    <location>
        <position position="1"/>
    </location>
</feature>
<reference evidence="1" key="2">
    <citation type="submission" date="2016-06" db="EMBL/GenBank/DDBJ databases">
        <title>The genome of a short-lived fish provides insights into sex chromosome evolution and the genetic control of aging.</title>
        <authorList>
            <person name="Reichwald K."/>
            <person name="Felder M."/>
            <person name="Petzold A."/>
            <person name="Koch P."/>
            <person name="Groth M."/>
            <person name="Platzer M."/>
        </authorList>
    </citation>
    <scope>NUCLEOTIDE SEQUENCE</scope>
    <source>
        <tissue evidence="1">Brain</tissue>
    </source>
</reference>
<sequence length="95" mass="10346">EGTVSLQPFLAFPRSAPDINSMFVARQAPYRTTCSSSTGPPACSALKTCVATSESAKQRTLPDHKLQHSQAVFLFQHSSRCVTMPTAEPFTRRSS</sequence>
<gene>
    <name evidence="1" type="primary">Nfu_g_1_004053</name>
</gene>
<evidence type="ECO:0000313" key="1">
    <source>
        <dbReference type="EMBL" id="SBP50763.1"/>
    </source>
</evidence>
<name>A0A1A8A7V9_NOTFU</name>